<sequence length="165" mass="18626">MLSTHDFPNIISRERPILRRNPVRGVHSDLIEQCSGQDTPTYQKFFYRIQSRLHGVGTLRKGETLDRMEMMAMEQKVAQLSSAIKGGSQTPSKAEIIGTTAKSGRMEETRKAFEPLFQKKMNFTETFELFSLIDSEVGFIFLPLALGLKSLVAAHYTVSIVAELR</sequence>
<comment type="caution">
    <text evidence="1">The sequence shown here is derived from an EMBL/GenBank/DDBJ whole genome shotgun (WGS) entry which is preliminary data.</text>
</comment>
<evidence type="ECO:0000313" key="1">
    <source>
        <dbReference type="EMBL" id="KAK4366729.1"/>
    </source>
</evidence>
<dbReference type="AlphaFoldDB" id="A0AAE1VMW8"/>
<evidence type="ECO:0000313" key="2">
    <source>
        <dbReference type="Proteomes" id="UP001291623"/>
    </source>
</evidence>
<reference evidence="1" key="1">
    <citation type="submission" date="2023-12" db="EMBL/GenBank/DDBJ databases">
        <title>Genome assembly of Anisodus tanguticus.</title>
        <authorList>
            <person name="Wang Y.-J."/>
        </authorList>
    </citation>
    <scope>NUCLEOTIDE SEQUENCE</scope>
    <source>
        <strain evidence="1">KB-2021</strain>
        <tissue evidence="1">Leaf</tissue>
    </source>
</reference>
<accession>A0AAE1VMW8</accession>
<dbReference type="EMBL" id="JAVYJV010000007">
    <property type="protein sequence ID" value="KAK4366729.1"/>
    <property type="molecule type" value="Genomic_DNA"/>
</dbReference>
<keyword evidence="2" id="KW-1185">Reference proteome</keyword>
<proteinExistence type="predicted"/>
<protein>
    <submittedName>
        <fullName evidence="1">Uncharacterized protein</fullName>
    </submittedName>
</protein>
<organism evidence="1 2">
    <name type="scientific">Anisodus tanguticus</name>
    <dbReference type="NCBI Taxonomy" id="243964"/>
    <lineage>
        <taxon>Eukaryota</taxon>
        <taxon>Viridiplantae</taxon>
        <taxon>Streptophyta</taxon>
        <taxon>Embryophyta</taxon>
        <taxon>Tracheophyta</taxon>
        <taxon>Spermatophyta</taxon>
        <taxon>Magnoliopsida</taxon>
        <taxon>eudicotyledons</taxon>
        <taxon>Gunneridae</taxon>
        <taxon>Pentapetalae</taxon>
        <taxon>asterids</taxon>
        <taxon>lamiids</taxon>
        <taxon>Solanales</taxon>
        <taxon>Solanaceae</taxon>
        <taxon>Solanoideae</taxon>
        <taxon>Hyoscyameae</taxon>
        <taxon>Anisodus</taxon>
    </lineage>
</organism>
<name>A0AAE1VMW8_9SOLA</name>
<gene>
    <name evidence="1" type="ORF">RND71_014609</name>
</gene>
<dbReference type="Proteomes" id="UP001291623">
    <property type="component" value="Unassembled WGS sequence"/>
</dbReference>